<proteinExistence type="predicted"/>
<accession>A0AAV6GQS2</accession>
<name>A0AAV6GQS2_9TELE</name>
<organism evidence="1 2">
    <name type="scientific">Alosa alosa</name>
    <name type="common">allis shad</name>
    <dbReference type="NCBI Taxonomy" id="278164"/>
    <lineage>
        <taxon>Eukaryota</taxon>
        <taxon>Metazoa</taxon>
        <taxon>Chordata</taxon>
        <taxon>Craniata</taxon>
        <taxon>Vertebrata</taxon>
        <taxon>Euteleostomi</taxon>
        <taxon>Actinopterygii</taxon>
        <taxon>Neopterygii</taxon>
        <taxon>Teleostei</taxon>
        <taxon>Clupei</taxon>
        <taxon>Clupeiformes</taxon>
        <taxon>Clupeoidei</taxon>
        <taxon>Clupeidae</taxon>
        <taxon>Alosa</taxon>
    </lineage>
</organism>
<gene>
    <name evidence="1" type="ORF">AALO_G00145070</name>
</gene>
<comment type="caution">
    <text evidence="1">The sequence shown here is derived from an EMBL/GenBank/DDBJ whole genome shotgun (WGS) entry which is preliminary data.</text>
</comment>
<sequence>MALQAETIVTLSRNSKSLTNKWFCSDHSTRRCCLASCSDHSTRRCCVASCSDHSTRRCCVAPQMDGSFSDSLQCEGYPGMGDDAEAMNRHRCGSVLVWSDLAEHTGHAHWPFPTVPETSTESPAVWHKCDLTTSCVRCGRKSLHVTSTAHTV</sequence>
<protein>
    <submittedName>
        <fullName evidence="1">Uncharacterized protein</fullName>
    </submittedName>
</protein>
<dbReference type="Proteomes" id="UP000823561">
    <property type="component" value="Chromosome 10"/>
</dbReference>
<reference evidence="1" key="1">
    <citation type="submission" date="2020-10" db="EMBL/GenBank/DDBJ databases">
        <title>Chromosome-scale genome assembly of the Allis shad, Alosa alosa.</title>
        <authorList>
            <person name="Margot Z."/>
            <person name="Christophe K."/>
            <person name="Cabau C."/>
            <person name="Louis A."/>
            <person name="Berthelot C."/>
            <person name="Parey E."/>
            <person name="Roest Crollius H."/>
            <person name="Montfort J."/>
            <person name="Robinson-Rechavi M."/>
            <person name="Bucao C."/>
            <person name="Bouchez O."/>
            <person name="Gislard M."/>
            <person name="Lluch J."/>
            <person name="Milhes M."/>
            <person name="Lampietro C."/>
            <person name="Lopez Roques C."/>
            <person name="Donnadieu C."/>
            <person name="Braasch I."/>
            <person name="Desvignes T."/>
            <person name="Postlethwait J."/>
            <person name="Bobe J."/>
            <person name="Guiguen Y."/>
        </authorList>
    </citation>
    <scope>NUCLEOTIDE SEQUENCE</scope>
    <source>
        <strain evidence="1">M-15738</strain>
        <tissue evidence="1">Blood</tissue>
    </source>
</reference>
<evidence type="ECO:0000313" key="1">
    <source>
        <dbReference type="EMBL" id="KAG5275231.1"/>
    </source>
</evidence>
<keyword evidence="2" id="KW-1185">Reference proteome</keyword>
<evidence type="ECO:0000313" key="2">
    <source>
        <dbReference type="Proteomes" id="UP000823561"/>
    </source>
</evidence>
<dbReference type="AlphaFoldDB" id="A0AAV6GQS2"/>
<dbReference type="EMBL" id="JADWDJ010000010">
    <property type="protein sequence ID" value="KAG5275231.1"/>
    <property type="molecule type" value="Genomic_DNA"/>
</dbReference>